<dbReference type="Proteomes" id="UP001177021">
    <property type="component" value="Unassembled WGS sequence"/>
</dbReference>
<protein>
    <submittedName>
        <fullName evidence="1">Uncharacterized protein</fullName>
    </submittedName>
</protein>
<sequence>MGSKYCGRKREERSHTLPHIPCQDLSSSSDKRKRVQEALKTFRDEFDKRYCQYKSNQLDYCLKTKVLKETAVSMQKQYQCENTKKRLGHVDGINVGDLFQYRAELVVIGLHHEFEKGIDYLGKSESSLATSIVATHKYSNVMKDGCLIYEGQGTNPRVRKPLAHHDQKLETGNLALWNSMNAKRPVRVILKISGKLKYDGLYSVDKMTQGRGEFGKLVFKFVLNKLPDQPASVSLSPKDDVMETETFQKRPKSRDHAVPKDIVKINDVSEGKEKFPIRVKTPISGVELFKPFNYLVTMTSCINRVSQCGIQFELEIFKTESKGWGVRTPSFIPSGSFVCELVGEFAHHNNKNAESILHDANYIFNLGFGKGFIDATKHGNIGRFINHSCSPNLCVKDVMYDHNDKSVPQKMLFAEQDIPADRELSYDYNCFKRNFKVESNDCYCRSPKCHGQIYI</sequence>
<comment type="caution">
    <text evidence="1">The sequence shown here is derived from an EMBL/GenBank/DDBJ whole genome shotgun (WGS) entry which is preliminary data.</text>
</comment>
<evidence type="ECO:0000313" key="1">
    <source>
        <dbReference type="EMBL" id="CAJ2644912.1"/>
    </source>
</evidence>
<evidence type="ECO:0000313" key="2">
    <source>
        <dbReference type="Proteomes" id="UP001177021"/>
    </source>
</evidence>
<gene>
    <name evidence="1" type="ORF">MILVUS5_LOCUS13869</name>
</gene>
<name>A0ACB0JN96_TRIPR</name>
<proteinExistence type="predicted"/>
<organism evidence="1 2">
    <name type="scientific">Trifolium pratense</name>
    <name type="common">Red clover</name>
    <dbReference type="NCBI Taxonomy" id="57577"/>
    <lineage>
        <taxon>Eukaryota</taxon>
        <taxon>Viridiplantae</taxon>
        <taxon>Streptophyta</taxon>
        <taxon>Embryophyta</taxon>
        <taxon>Tracheophyta</taxon>
        <taxon>Spermatophyta</taxon>
        <taxon>Magnoliopsida</taxon>
        <taxon>eudicotyledons</taxon>
        <taxon>Gunneridae</taxon>
        <taxon>Pentapetalae</taxon>
        <taxon>rosids</taxon>
        <taxon>fabids</taxon>
        <taxon>Fabales</taxon>
        <taxon>Fabaceae</taxon>
        <taxon>Papilionoideae</taxon>
        <taxon>50 kb inversion clade</taxon>
        <taxon>NPAAA clade</taxon>
        <taxon>Hologalegina</taxon>
        <taxon>IRL clade</taxon>
        <taxon>Trifolieae</taxon>
        <taxon>Trifolium</taxon>
    </lineage>
</organism>
<reference evidence="1" key="1">
    <citation type="submission" date="2023-10" db="EMBL/GenBank/DDBJ databases">
        <authorList>
            <person name="Rodriguez Cubillos JULIANA M."/>
            <person name="De Vega J."/>
        </authorList>
    </citation>
    <scope>NUCLEOTIDE SEQUENCE</scope>
</reference>
<dbReference type="EMBL" id="CASHSV030000051">
    <property type="protein sequence ID" value="CAJ2644912.1"/>
    <property type="molecule type" value="Genomic_DNA"/>
</dbReference>
<keyword evidence="2" id="KW-1185">Reference proteome</keyword>
<accession>A0ACB0JN96</accession>